<comment type="caution">
    <text evidence="1">The sequence shown here is derived from an EMBL/GenBank/DDBJ whole genome shotgun (WGS) entry which is preliminary data.</text>
</comment>
<reference evidence="1 2" key="1">
    <citation type="submission" date="2019-04" db="EMBL/GenBank/DDBJ databases">
        <title>Cohnella sp. nov. isolated from preserved vegetables.</title>
        <authorList>
            <person name="Lin S.-Y."/>
            <person name="Hung M.-H."/>
            <person name="Young C.-C."/>
        </authorList>
    </citation>
    <scope>NUCLEOTIDE SEQUENCE [LARGE SCALE GENOMIC DNA]</scope>
    <source>
        <strain evidence="1 2">CC-MHH1044</strain>
    </source>
</reference>
<dbReference type="Proteomes" id="UP000310636">
    <property type="component" value="Unassembled WGS sequence"/>
</dbReference>
<keyword evidence="2" id="KW-1185">Reference proteome</keyword>
<evidence type="ECO:0000313" key="2">
    <source>
        <dbReference type="Proteomes" id="UP000310636"/>
    </source>
</evidence>
<dbReference type="PROSITE" id="PS51257">
    <property type="entry name" value="PROKAR_LIPOPROTEIN"/>
    <property type="match status" value="1"/>
</dbReference>
<protein>
    <submittedName>
        <fullName evidence="1">Uncharacterized protein</fullName>
    </submittedName>
</protein>
<dbReference type="AlphaFoldDB" id="A0A4S4BY61"/>
<dbReference type="RefSeq" id="WP_136370008.1">
    <property type="nucleotide sequence ID" value="NZ_SSOB01000013.1"/>
</dbReference>
<evidence type="ECO:0000313" key="1">
    <source>
        <dbReference type="EMBL" id="THF79472.1"/>
    </source>
</evidence>
<dbReference type="OrthoDB" id="2679107at2"/>
<proteinExistence type="predicted"/>
<accession>A0A4S4BY61</accession>
<name>A0A4S4BY61_9BACL</name>
<dbReference type="EMBL" id="SSOB01000013">
    <property type="protein sequence ID" value="THF79472.1"/>
    <property type="molecule type" value="Genomic_DNA"/>
</dbReference>
<sequence length="286" mass="30661">MSAGRLGICGLMALMILIVSGCDGGLRMFSSGKPDYVSLSRQLMGQGFKDTLAKEHAKALSSSAMDDSVQLQVRRLGDVREPLTESDLKQVKQAIYDKIGYTFKLELSAYNLGDVSHTQGRVTAIDGTRLLIVDEARTIGADKSPDAAWYDFALPDASLRLAEGDEIALEEIGIGYRVRAWSEGLMLTSYPGQTGGLALDVLDRVPGEPDLTGEVAEVRLASSLQEESYLLIGATKVVLSEFTQYIVSGEPATAGEVRVGDEVEIRTTGLPSGVPGEVYASHVKTI</sequence>
<gene>
    <name evidence="1" type="ORF">E6C55_11830</name>
</gene>
<organism evidence="1 2">
    <name type="scientific">Cohnella fermenti</name>
    <dbReference type="NCBI Taxonomy" id="2565925"/>
    <lineage>
        <taxon>Bacteria</taxon>
        <taxon>Bacillati</taxon>
        <taxon>Bacillota</taxon>
        <taxon>Bacilli</taxon>
        <taxon>Bacillales</taxon>
        <taxon>Paenibacillaceae</taxon>
        <taxon>Cohnella</taxon>
    </lineage>
</organism>